<reference evidence="1 2" key="1">
    <citation type="journal article" date="2023" name="BMC Biotechnol.">
        <title>Vitis rotundifolia cv Carlos genome sequencing.</title>
        <authorList>
            <person name="Huff M."/>
            <person name="Hulse-Kemp A."/>
            <person name="Scheffler B."/>
            <person name="Youngblood R."/>
            <person name="Simpson S."/>
            <person name="Babiker E."/>
            <person name="Staton M."/>
        </authorList>
    </citation>
    <scope>NUCLEOTIDE SEQUENCE [LARGE SCALE GENOMIC DNA]</scope>
    <source>
        <tissue evidence="1">Leaf</tissue>
    </source>
</reference>
<keyword evidence="2" id="KW-1185">Reference proteome</keyword>
<proteinExistence type="predicted"/>
<name>A0AA38ZNR7_VITRO</name>
<evidence type="ECO:0000313" key="2">
    <source>
        <dbReference type="Proteomes" id="UP001168098"/>
    </source>
</evidence>
<dbReference type="EMBL" id="JARBHA010000010">
    <property type="protein sequence ID" value="KAJ9691619.1"/>
    <property type="molecule type" value="Genomic_DNA"/>
</dbReference>
<dbReference type="AlphaFoldDB" id="A0AA38ZNR7"/>
<dbReference type="PANTHER" id="PTHR34222:SF99">
    <property type="entry name" value="PROTEIN, PUTATIVE-RELATED"/>
    <property type="match status" value="1"/>
</dbReference>
<protein>
    <submittedName>
        <fullName evidence="1">Uncharacterized protein</fullName>
    </submittedName>
</protein>
<dbReference type="PANTHER" id="PTHR34222">
    <property type="entry name" value="GAG_PRE-INTEGRS DOMAIN-CONTAINING PROTEIN"/>
    <property type="match status" value="1"/>
</dbReference>
<comment type="caution">
    <text evidence="1">The sequence shown here is derived from an EMBL/GenBank/DDBJ whole genome shotgun (WGS) entry which is preliminary data.</text>
</comment>
<organism evidence="1 2">
    <name type="scientific">Vitis rotundifolia</name>
    <name type="common">Muscadine grape</name>
    <dbReference type="NCBI Taxonomy" id="103349"/>
    <lineage>
        <taxon>Eukaryota</taxon>
        <taxon>Viridiplantae</taxon>
        <taxon>Streptophyta</taxon>
        <taxon>Embryophyta</taxon>
        <taxon>Tracheophyta</taxon>
        <taxon>Spermatophyta</taxon>
        <taxon>Magnoliopsida</taxon>
        <taxon>eudicotyledons</taxon>
        <taxon>Gunneridae</taxon>
        <taxon>Pentapetalae</taxon>
        <taxon>rosids</taxon>
        <taxon>Vitales</taxon>
        <taxon>Vitaceae</taxon>
        <taxon>Viteae</taxon>
        <taxon>Vitis</taxon>
    </lineage>
</organism>
<sequence length="84" mass="9580">MEPIPPLTKVFTLVLQEERQQSINQVFSYLLEPLVLGDSSQAFTNAHIGISASKPKHERPQCTYCVLQGHIVDRCYKLHGYLPR</sequence>
<gene>
    <name evidence="1" type="ORF">PVL29_013726</name>
</gene>
<evidence type="ECO:0000313" key="1">
    <source>
        <dbReference type="EMBL" id="KAJ9691619.1"/>
    </source>
</evidence>
<dbReference type="Proteomes" id="UP001168098">
    <property type="component" value="Unassembled WGS sequence"/>
</dbReference>
<accession>A0AA38ZNR7</accession>